<sequence length="94" mass="10375">MPASKATQATEDLREEIATLRKEFAEMMELVKDKSGSYAEDISETVEKSAEAVYEKGNLGLEEINERVRKNPVASLAIAFGVGYIISKLFSSDK</sequence>
<feature type="coiled-coil region" evidence="1">
    <location>
        <begin position="3"/>
        <end position="30"/>
    </location>
</feature>
<organism evidence="2 3">
    <name type="scientific">Leucothrix pacifica</name>
    <dbReference type="NCBI Taxonomy" id="1247513"/>
    <lineage>
        <taxon>Bacteria</taxon>
        <taxon>Pseudomonadati</taxon>
        <taxon>Pseudomonadota</taxon>
        <taxon>Gammaproteobacteria</taxon>
        <taxon>Thiotrichales</taxon>
        <taxon>Thiotrichaceae</taxon>
        <taxon>Leucothrix</taxon>
    </lineage>
</organism>
<reference evidence="2 3" key="1">
    <citation type="submission" date="2018-05" db="EMBL/GenBank/DDBJ databases">
        <title>Leucothrix arctica sp. nov., isolated from Arctic seawater.</title>
        <authorList>
            <person name="Choi A."/>
            <person name="Baek K."/>
        </authorList>
    </citation>
    <scope>NUCLEOTIDE SEQUENCE [LARGE SCALE GENOMIC DNA]</scope>
    <source>
        <strain evidence="2 3">JCM 18388</strain>
    </source>
</reference>
<dbReference type="OrthoDB" id="8548296at2"/>
<evidence type="ECO:0000313" key="2">
    <source>
        <dbReference type="EMBL" id="PWQ99886.1"/>
    </source>
</evidence>
<dbReference type="SUPFAM" id="SSF58113">
    <property type="entry name" value="Apolipoprotein A-I"/>
    <property type="match status" value="1"/>
</dbReference>
<keyword evidence="1" id="KW-0175">Coiled coil</keyword>
<dbReference type="Gene3D" id="1.20.120.20">
    <property type="entry name" value="Apolipoprotein"/>
    <property type="match status" value="1"/>
</dbReference>
<proteinExistence type="predicted"/>
<evidence type="ECO:0000256" key="1">
    <source>
        <dbReference type="SAM" id="Coils"/>
    </source>
</evidence>
<evidence type="ECO:0008006" key="4">
    <source>
        <dbReference type="Google" id="ProtNLM"/>
    </source>
</evidence>
<accession>A0A317CMX1</accession>
<evidence type="ECO:0000313" key="3">
    <source>
        <dbReference type="Proteomes" id="UP000245539"/>
    </source>
</evidence>
<dbReference type="AlphaFoldDB" id="A0A317CMX1"/>
<dbReference type="EMBL" id="QGKM01000007">
    <property type="protein sequence ID" value="PWQ99886.1"/>
    <property type="molecule type" value="Genomic_DNA"/>
</dbReference>
<dbReference type="Proteomes" id="UP000245539">
    <property type="component" value="Unassembled WGS sequence"/>
</dbReference>
<dbReference type="RefSeq" id="WP_109836430.1">
    <property type="nucleotide sequence ID" value="NZ_QGKM01000007.1"/>
</dbReference>
<name>A0A317CMX1_9GAMM</name>
<protein>
    <recommendedName>
        <fullName evidence="4">DUF883 domain-containing protein</fullName>
    </recommendedName>
</protein>
<gene>
    <name evidence="2" type="ORF">DKW60_04260</name>
</gene>
<keyword evidence="3" id="KW-1185">Reference proteome</keyword>
<comment type="caution">
    <text evidence="2">The sequence shown here is derived from an EMBL/GenBank/DDBJ whole genome shotgun (WGS) entry which is preliminary data.</text>
</comment>